<organism evidence="2 3">
    <name type="scientific">Acanthosepion pharaonis</name>
    <name type="common">Pharaoh cuttlefish</name>
    <name type="synonym">Sepia pharaonis</name>
    <dbReference type="NCBI Taxonomy" id="158019"/>
    <lineage>
        <taxon>Eukaryota</taxon>
        <taxon>Metazoa</taxon>
        <taxon>Spiralia</taxon>
        <taxon>Lophotrochozoa</taxon>
        <taxon>Mollusca</taxon>
        <taxon>Cephalopoda</taxon>
        <taxon>Coleoidea</taxon>
        <taxon>Decapodiformes</taxon>
        <taxon>Sepiida</taxon>
        <taxon>Sepiina</taxon>
        <taxon>Sepiidae</taxon>
        <taxon>Acanthosepion</taxon>
    </lineage>
</organism>
<feature type="compositionally biased region" description="Basic and acidic residues" evidence="1">
    <location>
        <begin position="420"/>
        <end position="433"/>
    </location>
</feature>
<name>A0A812CN10_ACAPH</name>
<feature type="region of interest" description="Disordered" evidence="1">
    <location>
        <begin position="410"/>
        <end position="450"/>
    </location>
</feature>
<keyword evidence="3" id="KW-1185">Reference proteome</keyword>
<evidence type="ECO:0000256" key="1">
    <source>
        <dbReference type="SAM" id="MobiDB-lite"/>
    </source>
</evidence>
<accession>A0A812CN10</accession>
<sequence length="573" mass="64590">MEGSSSSQSFVSCFQTVEPLPLRPRAVVDCKTTTMRKQQRQRRFALGGRNTSLGRLEASLCRHHRRLVLHFRVPSIGVCPWRVPGPFGANDKRRPSIRESCCLGTQPKSGGKLHPRPSPIVDKYREGKLKITLERIQENVKPPRGKRVAPLTAIAGGVGLSLVLLTWPKRDLVVAREIPRAAASTTGRRGHHFGVHWRGRLLLGCPVRFRPLCRPSSSYSTSTPSGFCFCTRVANGRDGPRGTRRTRRSLLLPSWLLLSIPRDHPKLFFARHHMARALRRHANIRTASTGCTSPPVRRRAPFPACRSTHSKPSCSRVGGDVFYRSRKRTAPFCRGRRKRKRDPLHVTNRFLLVRRSAQRFARPQRPTVSGVRGTVFAGASKPARPRRFPCRRASSSRCVVFFASRTKSRAHGTAVSARRRNPEEPRWRRESERARRRKPLGRERCRGESGSGGEFLASFRRLVVFDSAGSCLLRPAVLSLFSSVRPESVPHDFPVAGRRRIPPGSLIFSLSTTRPTLAYRADKDPRDGDPRAVGMKPEETLVEVRSASDVQIDRLKSDMPSLWPRRRQMRSSS</sequence>
<evidence type="ECO:0000313" key="3">
    <source>
        <dbReference type="Proteomes" id="UP000597762"/>
    </source>
</evidence>
<proteinExistence type="predicted"/>
<feature type="compositionally biased region" description="Basic and acidic residues" evidence="1">
    <location>
        <begin position="520"/>
        <end position="530"/>
    </location>
</feature>
<evidence type="ECO:0000313" key="2">
    <source>
        <dbReference type="EMBL" id="CAE1272080.1"/>
    </source>
</evidence>
<gene>
    <name evidence="2" type="ORF">SPHA_37517</name>
</gene>
<reference evidence="2" key="1">
    <citation type="submission" date="2021-01" db="EMBL/GenBank/DDBJ databases">
        <authorList>
            <person name="Li R."/>
            <person name="Bekaert M."/>
        </authorList>
    </citation>
    <scope>NUCLEOTIDE SEQUENCE</scope>
    <source>
        <strain evidence="2">Farmed</strain>
    </source>
</reference>
<protein>
    <submittedName>
        <fullName evidence="2">Uncharacterized protein</fullName>
    </submittedName>
</protein>
<dbReference type="Proteomes" id="UP000597762">
    <property type="component" value="Unassembled WGS sequence"/>
</dbReference>
<dbReference type="AlphaFoldDB" id="A0A812CN10"/>
<dbReference type="OrthoDB" id="5866503at2759"/>
<dbReference type="EMBL" id="CAHIKZ030001670">
    <property type="protein sequence ID" value="CAE1272080.1"/>
    <property type="molecule type" value="Genomic_DNA"/>
</dbReference>
<feature type="region of interest" description="Disordered" evidence="1">
    <location>
        <begin position="519"/>
        <end position="538"/>
    </location>
</feature>
<comment type="caution">
    <text evidence="2">The sequence shown here is derived from an EMBL/GenBank/DDBJ whole genome shotgun (WGS) entry which is preliminary data.</text>
</comment>